<dbReference type="AlphaFoldDB" id="A0A5R9PFB9"/>
<dbReference type="PANTHER" id="PTHR39639">
    <property type="entry name" value="CHROMOSOME 16, WHOLE GENOME SHOTGUN SEQUENCE"/>
    <property type="match status" value="1"/>
</dbReference>
<evidence type="ECO:0000256" key="1">
    <source>
        <dbReference type="SAM" id="Coils"/>
    </source>
</evidence>
<organism evidence="3 4">
    <name type="scientific">Thermomonas fusca</name>
    <dbReference type="NCBI Taxonomy" id="215690"/>
    <lineage>
        <taxon>Bacteria</taxon>
        <taxon>Pseudomonadati</taxon>
        <taxon>Pseudomonadota</taxon>
        <taxon>Gammaproteobacteria</taxon>
        <taxon>Lysobacterales</taxon>
        <taxon>Lysobacteraceae</taxon>
        <taxon>Thermomonas</taxon>
    </lineage>
</organism>
<dbReference type="Proteomes" id="UP000308508">
    <property type="component" value="Unassembled WGS sequence"/>
</dbReference>
<sequence length="371" mass="42242">MKAAPFEVTQMPQSSVLYLYSIRDKIDLDPAYQREGEIWSLFKKQLLIDSLLNGFDIPKIYFHDTGPAGSKRYAVIDGKQRLQAIWGFLDDDFPLSDDFILYGNSDVSIAGLKYSEISKKLPSLKIRLDATSLSVFRVEAADLEFIEEMFSRLNEAVPLSSAEKRRTGGGAASRMISELASHEFFIRSISFRDHRARYFDVASKIAYLEAVGAVADTKREFLDGFVRRAKNEEKARAQLEDAIDRARVVLDTMTSVFEASDPLLKQVGLIPVYYWLFRACLEIGAEGELTRRKFQAFEEKRHSAKQGWAGELDFDMSAISQFNRLSQTPNDTYAIEFRVAVLVDQVLPLKWKEEVLKNAGRMAFMASDFRQ</sequence>
<keyword evidence="1" id="KW-0175">Coiled coil</keyword>
<protein>
    <submittedName>
        <fullName evidence="3">DUF262 domain-containing protein</fullName>
    </submittedName>
</protein>
<keyword evidence="4" id="KW-1185">Reference proteome</keyword>
<dbReference type="RefSeq" id="WP_138348500.1">
    <property type="nucleotide sequence ID" value="NZ_SROY01000002.1"/>
</dbReference>
<evidence type="ECO:0000313" key="4">
    <source>
        <dbReference type="Proteomes" id="UP000308508"/>
    </source>
</evidence>
<dbReference type="Pfam" id="PF03235">
    <property type="entry name" value="GmrSD_N"/>
    <property type="match status" value="1"/>
</dbReference>
<dbReference type="InterPro" id="IPR004919">
    <property type="entry name" value="GmrSD_N"/>
</dbReference>
<dbReference type="EMBL" id="SROY01000002">
    <property type="protein sequence ID" value="TLX22209.1"/>
    <property type="molecule type" value="Genomic_DNA"/>
</dbReference>
<comment type="caution">
    <text evidence="3">The sequence shown here is derived from an EMBL/GenBank/DDBJ whole genome shotgun (WGS) entry which is preliminary data.</text>
</comment>
<feature type="domain" description="GmrSD restriction endonucleases N-terminal" evidence="2">
    <location>
        <begin position="27"/>
        <end position="166"/>
    </location>
</feature>
<proteinExistence type="predicted"/>
<accession>A0A5R9PFB9</accession>
<reference evidence="3 4" key="1">
    <citation type="submission" date="2019-04" db="EMBL/GenBank/DDBJ databases">
        <authorList>
            <person name="Grouzdev D.S."/>
            <person name="Nazina T.N."/>
        </authorList>
    </citation>
    <scope>NUCLEOTIDE SEQUENCE [LARGE SCALE GENOMIC DNA]</scope>
    <source>
        <strain evidence="3 4">SHC 3-19</strain>
    </source>
</reference>
<dbReference type="PANTHER" id="PTHR39639:SF1">
    <property type="entry name" value="DUF262 DOMAIN-CONTAINING PROTEIN"/>
    <property type="match status" value="1"/>
</dbReference>
<evidence type="ECO:0000259" key="2">
    <source>
        <dbReference type="Pfam" id="PF03235"/>
    </source>
</evidence>
<gene>
    <name evidence="3" type="ORF">E5S66_06765</name>
</gene>
<feature type="coiled-coil region" evidence="1">
    <location>
        <begin position="222"/>
        <end position="249"/>
    </location>
</feature>
<name>A0A5R9PFB9_9GAMM</name>
<evidence type="ECO:0000313" key="3">
    <source>
        <dbReference type="EMBL" id="TLX22209.1"/>
    </source>
</evidence>